<dbReference type="PANTHER" id="PTHR30363">
    <property type="entry name" value="HTH-TYPE TRANSCRIPTIONAL REGULATOR SRLR-RELATED"/>
    <property type="match status" value="1"/>
</dbReference>
<dbReference type="InterPro" id="IPR001845">
    <property type="entry name" value="HTH_ArsR_DNA-bd_dom"/>
</dbReference>
<dbReference type="InterPro" id="IPR011991">
    <property type="entry name" value="ArsR-like_HTH"/>
</dbReference>
<dbReference type="RefSeq" id="WP_378111814.1">
    <property type="nucleotide sequence ID" value="NZ_JBHSNC010000031.1"/>
</dbReference>
<dbReference type="InterPro" id="IPR036390">
    <property type="entry name" value="WH_DNA-bd_sf"/>
</dbReference>
<organism evidence="3 4">
    <name type="scientific">Cohnella yongneupensis</name>
    <dbReference type="NCBI Taxonomy" id="425006"/>
    <lineage>
        <taxon>Bacteria</taxon>
        <taxon>Bacillati</taxon>
        <taxon>Bacillota</taxon>
        <taxon>Bacilli</taxon>
        <taxon>Bacillales</taxon>
        <taxon>Paenibacillaceae</taxon>
        <taxon>Cohnella</taxon>
    </lineage>
</organism>
<protein>
    <submittedName>
        <fullName evidence="3">Helix-turn-helix transcriptional regulator</fullName>
    </submittedName>
</protein>
<dbReference type="Proteomes" id="UP001596108">
    <property type="component" value="Unassembled WGS sequence"/>
</dbReference>
<dbReference type="SUPFAM" id="SSF46785">
    <property type="entry name" value="Winged helix' DNA-binding domain"/>
    <property type="match status" value="1"/>
</dbReference>
<comment type="caution">
    <text evidence="3">The sequence shown here is derived from an EMBL/GenBank/DDBJ whole genome shotgun (WGS) entry which is preliminary data.</text>
</comment>
<keyword evidence="1" id="KW-0238">DNA-binding</keyword>
<sequence length="213" mass="24311">MVQPKEESSTRRRLLHLLKTGGKCTVSELSIALSITEMAVRRHLHAMEKDGIVGVTTVRQAMGRPLYRYALTAQADDYFPKNYSQLTLDLLAELEEQAEGTAVIDRMFQGRRDKLAQRYEERMRHRPLEDRVRELALIQNGGGYMATWERAEENGGFALHEYNCPIAHIANQFRQACHCEQQLFAQLLEADVERTECLADGGGRCTYAIKPRL</sequence>
<dbReference type="CDD" id="cd00090">
    <property type="entry name" value="HTH_ARSR"/>
    <property type="match status" value="1"/>
</dbReference>
<dbReference type="Gene3D" id="1.10.10.10">
    <property type="entry name" value="Winged helix-like DNA-binding domain superfamily/Winged helix DNA-binding domain"/>
    <property type="match status" value="1"/>
</dbReference>
<proteinExistence type="predicted"/>
<reference evidence="4" key="1">
    <citation type="journal article" date="2019" name="Int. J. Syst. Evol. Microbiol.">
        <title>The Global Catalogue of Microorganisms (GCM) 10K type strain sequencing project: providing services to taxonomists for standard genome sequencing and annotation.</title>
        <authorList>
            <consortium name="The Broad Institute Genomics Platform"/>
            <consortium name="The Broad Institute Genome Sequencing Center for Infectious Disease"/>
            <person name="Wu L."/>
            <person name="Ma J."/>
        </authorList>
    </citation>
    <scope>NUCLEOTIDE SEQUENCE [LARGE SCALE GENOMIC DNA]</scope>
    <source>
        <strain evidence="4">CGMCC 1.18578</strain>
    </source>
</reference>
<evidence type="ECO:0000256" key="1">
    <source>
        <dbReference type="ARBA" id="ARBA00023125"/>
    </source>
</evidence>
<evidence type="ECO:0000313" key="3">
    <source>
        <dbReference type="EMBL" id="MFC5529890.1"/>
    </source>
</evidence>
<evidence type="ECO:0000259" key="2">
    <source>
        <dbReference type="Pfam" id="PF01022"/>
    </source>
</evidence>
<accession>A0ABW0QYN7</accession>
<dbReference type="InterPro" id="IPR050313">
    <property type="entry name" value="Carb_Metab_HTH_regulators"/>
</dbReference>
<dbReference type="InterPro" id="IPR036388">
    <property type="entry name" value="WH-like_DNA-bd_sf"/>
</dbReference>
<keyword evidence="4" id="KW-1185">Reference proteome</keyword>
<name>A0ABW0QYN7_9BACL</name>
<feature type="domain" description="HTH arsR-type" evidence="2">
    <location>
        <begin position="8"/>
        <end position="53"/>
    </location>
</feature>
<evidence type="ECO:0000313" key="4">
    <source>
        <dbReference type="Proteomes" id="UP001596108"/>
    </source>
</evidence>
<dbReference type="EMBL" id="JBHSNC010000031">
    <property type="protein sequence ID" value="MFC5529890.1"/>
    <property type="molecule type" value="Genomic_DNA"/>
</dbReference>
<gene>
    <name evidence="3" type="ORF">ACFPQ4_10585</name>
</gene>
<dbReference type="PANTHER" id="PTHR30363:SF28">
    <property type="entry name" value="TRANSCRIPTIONAL REGULATORY PROTEIN-RELATED"/>
    <property type="match status" value="1"/>
</dbReference>
<dbReference type="Pfam" id="PF01022">
    <property type="entry name" value="HTH_5"/>
    <property type="match status" value="1"/>
</dbReference>